<dbReference type="SUPFAM" id="SSF56935">
    <property type="entry name" value="Porins"/>
    <property type="match status" value="1"/>
</dbReference>
<organism evidence="2 3">
    <name type="scientific">Candidatus Methylomirabilis tolerans</name>
    <dbReference type="NCBI Taxonomy" id="3123416"/>
    <lineage>
        <taxon>Bacteria</taxon>
        <taxon>Candidatus Methylomirabilota</taxon>
        <taxon>Candidatus Methylomirabilia</taxon>
        <taxon>Candidatus Methylomirabilales</taxon>
        <taxon>Candidatus Methylomirabilaceae</taxon>
        <taxon>Candidatus Methylomirabilis</taxon>
    </lineage>
</organism>
<dbReference type="EMBL" id="JAIOIU010000095">
    <property type="protein sequence ID" value="MBZ0160010.1"/>
    <property type="molecule type" value="Genomic_DNA"/>
</dbReference>
<dbReference type="Proteomes" id="UP001197609">
    <property type="component" value="Unassembled WGS sequence"/>
</dbReference>
<sequence length="486" mass="54747">MKERKVLRCLTAALMVGIAWPIIAVAAPPPLEVLEKQLKELQTQIEQLKQDKQEQDRRMREIEMAEKERATKEVKRGEEQERKTGILAEELEAIKRRYLLPETVELKSRYGLGPAASKVYQLPRGLSIGGYGEAGGTFYIADNDVPENAKKKDTADMYRFVTYIGYKFTDRIIMNSEIEFEHGTTSSTKSSSGGSVSVEFANLDFLLTDWANIRAGLLLMPMGYLNEIHEPPYYFGNLRPEVERRIIPSTWRELGVGLHGTILPGLTYRTYVTNSLNAKGFTSTDIRGARQNGNRALMEDVAWTGRLDYSPIPGLQVGGSFFWGETGQDQLFETSADPTASKKKKVNPNLTLFEAHAEYEYRGLRLRTLYAQGNISDARTLSIDLKQPISSRIMGGYVEAGYDILPLIFPETEMYLAPFIRYERIDTQADVPSGFTSDETKDIQVINTGLNFKPVPNVVLKFDYRNLWAAEGKVADEINVGLGFNF</sequence>
<dbReference type="Gene3D" id="2.40.160.10">
    <property type="entry name" value="Porin"/>
    <property type="match status" value="1"/>
</dbReference>
<evidence type="ECO:0000256" key="1">
    <source>
        <dbReference type="SAM" id="Coils"/>
    </source>
</evidence>
<reference evidence="2 3" key="1">
    <citation type="journal article" date="2021" name="bioRxiv">
        <title>Unraveling nitrogen, sulfur and carbon metabolic pathways and microbial community transcriptional responses to substrate deprivation and toxicity stresses in a bioreactor mimicking anoxic brackish coastal sediment conditions.</title>
        <authorList>
            <person name="Martins P.D."/>
            <person name="Echeveste M.J."/>
            <person name="Arshad A."/>
            <person name="Kurth J."/>
            <person name="Ouboter H."/>
            <person name="Jetten M.S.M."/>
            <person name="Welte C.U."/>
        </authorList>
    </citation>
    <scope>NUCLEOTIDE SEQUENCE [LARGE SCALE GENOMIC DNA]</scope>
    <source>
        <strain evidence="2">MAG_38</strain>
    </source>
</reference>
<dbReference type="InterPro" id="IPR023614">
    <property type="entry name" value="Porin_dom_sf"/>
</dbReference>
<feature type="coiled-coil region" evidence="1">
    <location>
        <begin position="31"/>
        <end position="82"/>
    </location>
</feature>
<keyword evidence="1" id="KW-0175">Coiled coil</keyword>
<dbReference type="AlphaFoldDB" id="A0AAJ1AHW9"/>
<evidence type="ECO:0000313" key="2">
    <source>
        <dbReference type="EMBL" id="MBZ0160010.1"/>
    </source>
</evidence>
<protein>
    <recommendedName>
        <fullName evidence="4">Porin</fullName>
    </recommendedName>
</protein>
<name>A0AAJ1AHW9_9BACT</name>
<proteinExistence type="predicted"/>
<accession>A0AAJ1AHW9</accession>
<evidence type="ECO:0008006" key="4">
    <source>
        <dbReference type="Google" id="ProtNLM"/>
    </source>
</evidence>
<evidence type="ECO:0000313" key="3">
    <source>
        <dbReference type="Proteomes" id="UP001197609"/>
    </source>
</evidence>
<gene>
    <name evidence="2" type="ORF">K8G79_07740</name>
</gene>
<comment type="caution">
    <text evidence="2">The sequence shown here is derived from an EMBL/GenBank/DDBJ whole genome shotgun (WGS) entry which is preliminary data.</text>
</comment>